<dbReference type="EMBL" id="ABFZ02000019">
    <property type="protein sequence ID" value="EDS15430.1"/>
    <property type="molecule type" value="Genomic_DNA"/>
</dbReference>
<sequence length="59" mass="6757">MCRKQHPAHAFSPPPREQRAGPDDPTYTATVKRPLKISANEIYKNIPGRGVFHRQRVFS</sequence>
<gene>
    <name evidence="2" type="ORF">BACSTE_01932</name>
</gene>
<feature type="region of interest" description="Disordered" evidence="1">
    <location>
        <begin position="1"/>
        <end position="32"/>
    </location>
</feature>
<evidence type="ECO:0000313" key="3">
    <source>
        <dbReference type="Proteomes" id="UP000004713"/>
    </source>
</evidence>
<accession>B0NRD1</accession>
<dbReference type="Proteomes" id="UP000004713">
    <property type="component" value="Unassembled WGS sequence"/>
</dbReference>
<name>B0NRD1_BACSE</name>
<proteinExistence type="predicted"/>
<dbReference type="HOGENOM" id="CLU_2950747_0_0_10"/>
<comment type="caution">
    <text evidence="2">The sequence shown here is derived from an EMBL/GenBank/DDBJ whole genome shotgun (WGS) entry which is preliminary data.</text>
</comment>
<evidence type="ECO:0000313" key="2">
    <source>
        <dbReference type="EMBL" id="EDS15430.1"/>
    </source>
</evidence>
<protein>
    <submittedName>
        <fullName evidence="2">Uncharacterized protein</fullName>
    </submittedName>
</protein>
<dbReference type="AlphaFoldDB" id="B0NRD1"/>
<reference evidence="2 3" key="2">
    <citation type="submission" date="2007-11" db="EMBL/GenBank/DDBJ databases">
        <authorList>
            <person name="Fulton L."/>
            <person name="Clifton S."/>
            <person name="Fulton B."/>
            <person name="Xu J."/>
            <person name="Minx P."/>
            <person name="Pepin K.H."/>
            <person name="Johnson M."/>
            <person name="Thiruvilangam P."/>
            <person name="Bhonagiri V."/>
            <person name="Nash W.E."/>
            <person name="Mardis E.R."/>
            <person name="Wilson R.K."/>
        </authorList>
    </citation>
    <scope>NUCLEOTIDE SEQUENCE [LARGE SCALE GENOMIC DNA]</scope>
    <source>
        <strain evidence="2 3">ATCC 43183</strain>
    </source>
</reference>
<organism evidence="2 3">
    <name type="scientific">Bacteroides stercoris ATCC 43183</name>
    <dbReference type="NCBI Taxonomy" id="449673"/>
    <lineage>
        <taxon>Bacteria</taxon>
        <taxon>Pseudomonadati</taxon>
        <taxon>Bacteroidota</taxon>
        <taxon>Bacteroidia</taxon>
        <taxon>Bacteroidales</taxon>
        <taxon>Bacteroidaceae</taxon>
        <taxon>Bacteroides</taxon>
    </lineage>
</organism>
<reference evidence="2 3" key="1">
    <citation type="submission" date="2007-11" db="EMBL/GenBank/DDBJ databases">
        <title>Draft genome sequence of Bacteroides stercoris(ATCC 43183).</title>
        <authorList>
            <person name="Sudarsanam P."/>
            <person name="Ley R."/>
            <person name="Guruge J."/>
            <person name="Turnbaugh P.J."/>
            <person name="Mahowald M."/>
            <person name="Liep D."/>
            <person name="Gordon J."/>
        </authorList>
    </citation>
    <scope>NUCLEOTIDE SEQUENCE [LARGE SCALE GENOMIC DNA]</scope>
    <source>
        <strain evidence="2 3">ATCC 43183</strain>
    </source>
</reference>
<evidence type="ECO:0000256" key="1">
    <source>
        <dbReference type="SAM" id="MobiDB-lite"/>
    </source>
</evidence>